<proteinExistence type="inferred from homology"/>
<evidence type="ECO:0000313" key="5">
    <source>
        <dbReference type="Proteomes" id="UP000243488"/>
    </source>
</evidence>
<comment type="similarity">
    <text evidence="1">Belongs to the GSP E family.</text>
</comment>
<sequence>MDIHDYLRTLAEQQGSDLFFSVGAPVTLKREGEFVRLNETQVLEKGQVKTLAYALMSAKQIEEFETQLEMNLALGIAGVGRFRVNVYWQRGEVTMVVRFISDRIASFAELGLPRVLEKLSLLDRGLILVTGATGSGKSTTLAAMIDYRNRCRSGHIVCIEDPIEFLHHHQCSIVDQREVGLDTHSFKAALHNVLRESPDVIMIGEIRDRETMQHALHYSETGHLVLATLHATNTVQAVERIANLFPEEARAQVLNDISMNMVAIIGQRLANGVKKQRLPVVEMLLRTPYIVNLIARDELHDIKAVMSRGTDDKALQTYDQHLFRLLKAREITLKEALRLADSRNDLMLRAKLEDQAKDNSESAAPAEPTSDAAGFDSDLTEDFR</sequence>
<dbReference type="Gene3D" id="3.30.450.90">
    <property type="match status" value="1"/>
</dbReference>
<dbReference type="SUPFAM" id="SSF52540">
    <property type="entry name" value="P-loop containing nucleoside triphosphate hydrolases"/>
    <property type="match status" value="1"/>
</dbReference>
<dbReference type="RefSeq" id="WP_080048945.1">
    <property type="nucleotide sequence ID" value="NZ_CP020100.1"/>
</dbReference>
<dbReference type="PROSITE" id="PS00662">
    <property type="entry name" value="T2SP_E"/>
    <property type="match status" value="1"/>
</dbReference>
<dbReference type="InterPro" id="IPR050921">
    <property type="entry name" value="T4SS_GSP_E_ATPase"/>
</dbReference>
<evidence type="ECO:0000313" key="4">
    <source>
        <dbReference type="EMBL" id="AQZ94090.1"/>
    </source>
</evidence>
<dbReference type="KEGG" id="ppha:BVH74_04680"/>
<dbReference type="CDD" id="cd01131">
    <property type="entry name" value="PilT"/>
    <property type="match status" value="1"/>
</dbReference>
<dbReference type="Gene3D" id="3.40.50.300">
    <property type="entry name" value="P-loop containing nucleotide triphosphate hydrolases"/>
    <property type="match status" value="1"/>
</dbReference>
<protein>
    <submittedName>
        <fullName evidence="4">Type IV pili twitching motility protein PilT</fullName>
    </submittedName>
</protein>
<dbReference type="Proteomes" id="UP000243488">
    <property type="component" value="Chromosome"/>
</dbReference>
<dbReference type="NCBIfam" id="TIGR01420">
    <property type="entry name" value="pilT_fam"/>
    <property type="match status" value="1"/>
</dbReference>
<reference evidence="4 5" key="1">
    <citation type="submission" date="2017-03" db="EMBL/GenBank/DDBJ databases">
        <title>Complete genome sequence of the novel DNRA strain Pseudomonas sp. S-6-2 isolated from Chinese polluted river sediment. Journal of Biotechnology.</title>
        <authorList>
            <person name="Li J."/>
            <person name="Xiang F."/>
            <person name="Wang L."/>
            <person name="Xi L."/>
            <person name="Liu J."/>
        </authorList>
    </citation>
    <scope>NUCLEOTIDE SEQUENCE [LARGE SCALE GENOMIC DNA]</scope>
    <source>
        <strain evidence="4 5">S-6-2</strain>
    </source>
</reference>
<keyword evidence="5" id="KW-1185">Reference proteome</keyword>
<dbReference type="GO" id="GO:0016887">
    <property type="term" value="F:ATP hydrolysis activity"/>
    <property type="evidence" value="ECO:0007669"/>
    <property type="project" value="InterPro"/>
</dbReference>
<accession>A0A1V0B2H8</accession>
<dbReference type="EMBL" id="CP020100">
    <property type="protein sequence ID" value="AQZ94090.1"/>
    <property type="molecule type" value="Genomic_DNA"/>
</dbReference>
<dbReference type="Pfam" id="PF00437">
    <property type="entry name" value="T2SSE"/>
    <property type="match status" value="1"/>
</dbReference>
<dbReference type="PANTHER" id="PTHR30486">
    <property type="entry name" value="TWITCHING MOTILITY PROTEIN PILT"/>
    <property type="match status" value="1"/>
</dbReference>
<dbReference type="InterPro" id="IPR006321">
    <property type="entry name" value="PilT/PilU"/>
</dbReference>
<dbReference type="InterPro" id="IPR027417">
    <property type="entry name" value="P-loop_NTPase"/>
</dbReference>
<dbReference type="AlphaFoldDB" id="A0A1V0B2H8"/>
<feature type="domain" description="Bacterial type II secretion system protein E" evidence="3">
    <location>
        <begin position="194"/>
        <end position="208"/>
    </location>
</feature>
<dbReference type="PANTHER" id="PTHR30486:SF12">
    <property type="entry name" value="TYPE IV PILUS ATPASE PILU"/>
    <property type="match status" value="1"/>
</dbReference>
<evidence type="ECO:0000256" key="2">
    <source>
        <dbReference type="SAM" id="MobiDB-lite"/>
    </source>
</evidence>
<feature type="region of interest" description="Disordered" evidence="2">
    <location>
        <begin position="352"/>
        <end position="384"/>
    </location>
</feature>
<dbReference type="GO" id="GO:0005524">
    <property type="term" value="F:ATP binding"/>
    <property type="evidence" value="ECO:0007669"/>
    <property type="project" value="InterPro"/>
</dbReference>
<evidence type="ECO:0000259" key="3">
    <source>
        <dbReference type="PROSITE" id="PS00662"/>
    </source>
</evidence>
<gene>
    <name evidence="4" type="ORF">BVH74_04680</name>
</gene>
<name>A0A1V0B2H8_9GAMM</name>
<dbReference type="InterPro" id="IPR001482">
    <property type="entry name" value="T2SS/T4SS_dom"/>
</dbReference>
<organism evidence="4 5">
    <name type="scientific">Halopseudomonas phragmitis</name>
    <dbReference type="NCBI Taxonomy" id="1931241"/>
    <lineage>
        <taxon>Bacteria</taxon>
        <taxon>Pseudomonadati</taxon>
        <taxon>Pseudomonadota</taxon>
        <taxon>Gammaproteobacteria</taxon>
        <taxon>Pseudomonadales</taxon>
        <taxon>Pseudomonadaceae</taxon>
        <taxon>Halopseudomonas</taxon>
    </lineage>
</organism>
<evidence type="ECO:0000256" key="1">
    <source>
        <dbReference type="ARBA" id="ARBA00006611"/>
    </source>
</evidence>
<dbReference type="STRING" id="1931241.BVH74_04680"/>